<dbReference type="Pfam" id="PF01084">
    <property type="entry name" value="Ribosomal_S18"/>
    <property type="match status" value="1"/>
</dbReference>
<dbReference type="STRING" id="1802772.A3H60_00440"/>
<dbReference type="Proteomes" id="UP000177202">
    <property type="component" value="Unassembled WGS sequence"/>
</dbReference>
<evidence type="ECO:0000313" key="8">
    <source>
        <dbReference type="Proteomes" id="UP000177202"/>
    </source>
</evidence>
<dbReference type="SUPFAM" id="SSF46911">
    <property type="entry name" value="Ribosomal protein S18"/>
    <property type="match status" value="1"/>
</dbReference>
<comment type="subunit">
    <text evidence="5">Part of the 30S ribosomal subunit. Forms a tight heterodimer with protein bS6.</text>
</comment>
<sequence length="75" mass="9055">MIFHFSPNMRKQNYFKENKIEYIDYKDVETLKKFLTPHARIQSRRRSGIPSKLERQLAIAIKRARFLGLLPYVSR</sequence>
<dbReference type="GO" id="GO:0070181">
    <property type="term" value="F:small ribosomal subunit rRNA binding"/>
    <property type="evidence" value="ECO:0007669"/>
    <property type="project" value="TreeGrafter"/>
</dbReference>
<keyword evidence="5" id="KW-0694">RNA-binding</keyword>
<dbReference type="EMBL" id="MHWP01000029">
    <property type="protein sequence ID" value="OHB09652.1"/>
    <property type="molecule type" value="Genomic_DNA"/>
</dbReference>
<dbReference type="PRINTS" id="PR00974">
    <property type="entry name" value="RIBOSOMALS18"/>
</dbReference>
<dbReference type="PANTHER" id="PTHR13479">
    <property type="entry name" value="30S RIBOSOMAL PROTEIN S18"/>
    <property type="match status" value="1"/>
</dbReference>
<dbReference type="NCBIfam" id="TIGR00165">
    <property type="entry name" value="S18"/>
    <property type="match status" value="1"/>
</dbReference>
<keyword evidence="2 5" id="KW-0689">Ribosomal protein</keyword>
<dbReference type="GO" id="GO:0003735">
    <property type="term" value="F:structural constituent of ribosome"/>
    <property type="evidence" value="ECO:0007669"/>
    <property type="project" value="InterPro"/>
</dbReference>
<comment type="similarity">
    <text evidence="1 5 6">Belongs to the bacterial ribosomal protein bS18 family.</text>
</comment>
<dbReference type="GO" id="GO:0022627">
    <property type="term" value="C:cytosolic small ribosomal subunit"/>
    <property type="evidence" value="ECO:0007669"/>
    <property type="project" value="TreeGrafter"/>
</dbReference>
<evidence type="ECO:0000256" key="2">
    <source>
        <dbReference type="ARBA" id="ARBA00022980"/>
    </source>
</evidence>
<dbReference type="PROSITE" id="PS00057">
    <property type="entry name" value="RIBOSOMAL_S18"/>
    <property type="match status" value="1"/>
</dbReference>
<dbReference type="InterPro" id="IPR036870">
    <property type="entry name" value="Ribosomal_bS18_sf"/>
</dbReference>
<dbReference type="InterPro" id="IPR018275">
    <property type="entry name" value="Ribosomal_bS18_CS"/>
</dbReference>
<comment type="function">
    <text evidence="5">Binds as a heterodimer with protein bS6 to the central domain of the 16S rRNA, where it helps stabilize the platform of the 30S subunit.</text>
</comment>
<reference evidence="7 8" key="1">
    <citation type="journal article" date="2016" name="Nat. Commun.">
        <title>Thousands of microbial genomes shed light on interconnected biogeochemical processes in an aquifer system.</title>
        <authorList>
            <person name="Anantharaman K."/>
            <person name="Brown C.T."/>
            <person name="Hug L.A."/>
            <person name="Sharon I."/>
            <person name="Castelle C.J."/>
            <person name="Probst A.J."/>
            <person name="Thomas B.C."/>
            <person name="Singh A."/>
            <person name="Wilkins M.J."/>
            <person name="Karaoz U."/>
            <person name="Brodie E.L."/>
            <person name="Williams K.H."/>
            <person name="Hubbard S.S."/>
            <person name="Banfield J.F."/>
        </authorList>
    </citation>
    <scope>NUCLEOTIDE SEQUENCE [LARGE SCALE GENOMIC DNA]</scope>
</reference>
<name>A0A1G2UKD3_9BACT</name>
<organism evidence="7 8">
    <name type="scientific">Candidatus Zambryskibacteria bacterium RIFCSPLOWO2_02_FULL_44_12b</name>
    <dbReference type="NCBI Taxonomy" id="1802772"/>
    <lineage>
        <taxon>Bacteria</taxon>
        <taxon>Candidatus Zambryskiibacteriota</taxon>
    </lineage>
</organism>
<dbReference type="PANTHER" id="PTHR13479:SF40">
    <property type="entry name" value="SMALL RIBOSOMAL SUBUNIT PROTEIN BS18M"/>
    <property type="match status" value="1"/>
</dbReference>
<keyword evidence="3 5" id="KW-0687">Ribonucleoprotein</keyword>
<evidence type="ECO:0000256" key="4">
    <source>
        <dbReference type="ARBA" id="ARBA00035141"/>
    </source>
</evidence>
<comment type="caution">
    <text evidence="7">The sequence shown here is derived from an EMBL/GenBank/DDBJ whole genome shotgun (WGS) entry which is preliminary data.</text>
</comment>
<evidence type="ECO:0000256" key="6">
    <source>
        <dbReference type="RuleBase" id="RU003910"/>
    </source>
</evidence>
<evidence type="ECO:0000256" key="1">
    <source>
        <dbReference type="ARBA" id="ARBA00005589"/>
    </source>
</evidence>
<dbReference type="GO" id="GO:0006412">
    <property type="term" value="P:translation"/>
    <property type="evidence" value="ECO:0007669"/>
    <property type="project" value="UniProtKB-UniRule"/>
</dbReference>
<protein>
    <recommendedName>
        <fullName evidence="4 5">Small ribosomal subunit protein bS18</fullName>
    </recommendedName>
</protein>
<proteinExistence type="inferred from homology"/>
<dbReference type="HAMAP" id="MF_00270">
    <property type="entry name" value="Ribosomal_bS18"/>
    <property type="match status" value="1"/>
</dbReference>
<evidence type="ECO:0000313" key="7">
    <source>
        <dbReference type="EMBL" id="OHB09652.1"/>
    </source>
</evidence>
<evidence type="ECO:0000256" key="3">
    <source>
        <dbReference type="ARBA" id="ARBA00023274"/>
    </source>
</evidence>
<keyword evidence="5" id="KW-0699">rRNA-binding</keyword>
<dbReference type="Gene3D" id="4.10.640.10">
    <property type="entry name" value="Ribosomal protein S18"/>
    <property type="match status" value="1"/>
</dbReference>
<gene>
    <name evidence="5" type="primary">rpsR</name>
    <name evidence="7" type="ORF">A3H60_00440</name>
</gene>
<evidence type="ECO:0000256" key="5">
    <source>
        <dbReference type="HAMAP-Rule" id="MF_00270"/>
    </source>
</evidence>
<dbReference type="AlphaFoldDB" id="A0A1G2UKD3"/>
<dbReference type="InterPro" id="IPR001648">
    <property type="entry name" value="Ribosomal_bS18"/>
</dbReference>
<accession>A0A1G2UKD3</accession>